<evidence type="ECO:0000256" key="1">
    <source>
        <dbReference type="ARBA" id="ARBA00004945"/>
    </source>
</evidence>
<name>A0A2U8FEF1_9HELI</name>
<dbReference type="CDD" id="cd09008">
    <property type="entry name" value="MTAN"/>
    <property type="match status" value="1"/>
</dbReference>
<keyword evidence="5" id="KW-0486">Methionine biosynthesis</keyword>
<dbReference type="Pfam" id="PF01048">
    <property type="entry name" value="PNP_UDP_1"/>
    <property type="match status" value="1"/>
</dbReference>
<dbReference type="PANTHER" id="PTHR46832">
    <property type="entry name" value="5'-METHYLTHIOADENOSINE/S-ADENOSYLHOMOCYSTEINE NUCLEOSIDASE"/>
    <property type="match status" value="1"/>
</dbReference>
<dbReference type="EC" id="3.2.2.9" evidence="2"/>
<dbReference type="GO" id="GO:0019284">
    <property type="term" value="P:L-methionine salvage from S-adenosylmethionine"/>
    <property type="evidence" value="ECO:0007669"/>
    <property type="project" value="TreeGrafter"/>
</dbReference>
<dbReference type="EMBL" id="CP021886">
    <property type="protein sequence ID" value="AWI34630.1"/>
    <property type="molecule type" value="Genomic_DNA"/>
</dbReference>
<dbReference type="InterPro" id="IPR010049">
    <property type="entry name" value="MTA_SAH_Nsdase"/>
</dbReference>
<evidence type="ECO:0000256" key="3">
    <source>
        <dbReference type="ARBA" id="ARBA00022605"/>
    </source>
</evidence>
<evidence type="ECO:0000256" key="4">
    <source>
        <dbReference type="ARBA" id="ARBA00022801"/>
    </source>
</evidence>
<proteinExistence type="predicted"/>
<evidence type="ECO:0000256" key="5">
    <source>
        <dbReference type="ARBA" id="ARBA00023167"/>
    </source>
</evidence>
<evidence type="ECO:0000313" key="8">
    <source>
        <dbReference type="Proteomes" id="UP000244890"/>
    </source>
</evidence>
<organism evidence="7 8">
    <name type="scientific">Helicobacter apodemus</name>
    <dbReference type="NCBI Taxonomy" id="135569"/>
    <lineage>
        <taxon>Bacteria</taxon>
        <taxon>Pseudomonadati</taxon>
        <taxon>Campylobacterota</taxon>
        <taxon>Epsilonproteobacteria</taxon>
        <taxon>Campylobacterales</taxon>
        <taxon>Helicobacteraceae</taxon>
        <taxon>Helicobacter</taxon>
    </lineage>
</organism>
<dbReference type="NCBIfam" id="NF004079">
    <property type="entry name" value="PRK05584.1"/>
    <property type="match status" value="1"/>
</dbReference>
<accession>A0A2U8FEF1</accession>
<dbReference type="GO" id="GO:0019509">
    <property type="term" value="P:L-methionine salvage from methylthioadenosine"/>
    <property type="evidence" value="ECO:0007669"/>
    <property type="project" value="UniProtKB-UniPathway"/>
</dbReference>
<dbReference type="GO" id="GO:0009164">
    <property type="term" value="P:nucleoside catabolic process"/>
    <property type="evidence" value="ECO:0007669"/>
    <property type="project" value="InterPro"/>
</dbReference>
<evidence type="ECO:0000256" key="2">
    <source>
        <dbReference type="ARBA" id="ARBA00011974"/>
    </source>
</evidence>
<dbReference type="RefSeq" id="WP_108911430.1">
    <property type="nucleotide sequence ID" value="NZ_CP021886.1"/>
</dbReference>
<evidence type="ECO:0000259" key="6">
    <source>
        <dbReference type="Pfam" id="PF01048"/>
    </source>
</evidence>
<dbReference type="OrthoDB" id="9792278at2"/>
<dbReference type="InterPro" id="IPR000845">
    <property type="entry name" value="Nucleoside_phosphorylase_d"/>
</dbReference>
<reference evidence="7 8" key="1">
    <citation type="submission" date="2017-06" db="EMBL/GenBank/DDBJ databases">
        <title>Complete genome of Helicobacter apodemus.</title>
        <authorList>
            <person name="Cho S."/>
        </authorList>
    </citation>
    <scope>NUCLEOTIDE SEQUENCE [LARGE SCALE GENOMIC DNA]</scope>
    <source>
        <strain evidence="8">SNUVETPUB-15-01</strain>
    </source>
</reference>
<evidence type="ECO:0000313" key="7">
    <source>
        <dbReference type="EMBL" id="AWI34630.1"/>
    </source>
</evidence>
<dbReference type="Proteomes" id="UP000244890">
    <property type="component" value="Chromosome"/>
</dbReference>
<dbReference type="SUPFAM" id="SSF53167">
    <property type="entry name" value="Purine and uridine phosphorylases"/>
    <property type="match status" value="1"/>
</dbReference>
<dbReference type="NCBIfam" id="TIGR01704">
    <property type="entry name" value="MTA_SAH-Nsdase"/>
    <property type="match status" value="1"/>
</dbReference>
<keyword evidence="4" id="KW-0378">Hydrolase</keyword>
<dbReference type="PANTHER" id="PTHR46832:SF1">
    <property type="entry name" value="5'-METHYLTHIOADENOSINE_S-ADENOSYLHOMOCYSTEINE NUCLEOSIDASE"/>
    <property type="match status" value="1"/>
</dbReference>
<protein>
    <recommendedName>
        <fullName evidence="2">adenosylhomocysteine nucleosidase</fullName>
        <ecNumber evidence="2">3.2.2.9</ecNumber>
    </recommendedName>
</protein>
<comment type="pathway">
    <text evidence="1">Amino-acid biosynthesis; L-methionine biosynthesis via salvage pathway; S-methyl-5-thio-alpha-D-ribose 1-phosphate from S-methyl-5'-thioadenosine (hydrolase route): step 1/2.</text>
</comment>
<dbReference type="UniPathway" id="UPA00904">
    <property type="reaction ID" value="UER00871"/>
</dbReference>
<dbReference type="KEGG" id="had:CDV25_07535"/>
<feature type="domain" description="Nucleoside phosphorylase" evidence="6">
    <location>
        <begin position="2"/>
        <end position="223"/>
    </location>
</feature>
<gene>
    <name evidence="7" type="ORF">CDV25_07535</name>
</gene>
<dbReference type="Gene3D" id="3.40.50.1580">
    <property type="entry name" value="Nucleoside phosphorylase domain"/>
    <property type="match status" value="1"/>
</dbReference>
<dbReference type="InterPro" id="IPR035994">
    <property type="entry name" value="Nucleoside_phosphorylase_sf"/>
</dbReference>
<sequence>MKVGILGAMDEEIMLLLEHYKDYESICFGGNTFYKIKQNGIIIASSRIGKVFSALSASIMILHFGCEGIIFTGVAGGVNPEYKIGDLVLGVELAQHDVDITAFGHPFGFLSGGKVFTKTDEKLNSIAKEVAKNEGFRMYEGIIATGDQFIHNSERKEWIKHTFKADAIEMEGASVAVVCDNLQIPFCILRAISDNASDEALVSYEEFLEEAARKSTRLVIKMLEKMGL</sequence>
<dbReference type="GO" id="GO:0008782">
    <property type="term" value="F:adenosylhomocysteine nucleosidase activity"/>
    <property type="evidence" value="ECO:0007669"/>
    <property type="project" value="UniProtKB-EC"/>
</dbReference>
<dbReference type="AlphaFoldDB" id="A0A2U8FEF1"/>
<keyword evidence="3" id="KW-0028">Amino-acid biosynthesis</keyword>
<dbReference type="GO" id="GO:0005829">
    <property type="term" value="C:cytosol"/>
    <property type="evidence" value="ECO:0007669"/>
    <property type="project" value="TreeGrafter"/>
</dbReference>
<dbReference type="GO" id="GO:0008930">
    <property type="term" value="F:methylthioadenosine nucleosidase activity"/>
    <property type="evidence" value="ECO:0007669"/>
    <property type="project" value="InterPro"/>
</dbReference>